<keyword evidence="1" id="KW-0472">Membrane</keyword>
<gene>
    <name evidence="3" type="ORF">JXQ802_LOCUS43768</name>
    <name evidence="2" type="ORF">PYM288_LOCUS16338</name>
</gene>
<evidence type="ECO:0000256" key="1">
    <source>
        <dbReference type="SAM" id="Phobius"/>
    </source>
</evidence>
<sequence length="188" mass="21424">MIIGFTMTDLSKNINLRESSSFSSMDVISDQSESIYNSSMNETLYSYDNEFGLSNEIMRFLFIAITTITVLVCLTICISACICICLNRRRNLKRQEQKDHLLIPEQSEKISDTKLSFTNPLPKTINITISSNSKPESEKNLLHSSIQRSSSNIINGNTSIRSYYYDDLDDIPFIDESRPTSYSDITRV</sequence>
<dbReference type="AlphaFoldDB" id="A0A814JAK3"/>
<evidence type="ECO:0000313" key="3">
    <source>
        <dbReference type="EMBL" id="CAF1552869.1"/>
    </source>
</evidence>
<dbReference type="Proteomes" id="UP000663870">
    <property type="component" value="Unassembled WGS sequence"/>
</dbReference>
<dbReference type="EMBL" id="CAJNOL010003229">
    <property type="protein sequence ID" value="CAF1552869.1"/>
    <property type="molecule type" value="Genomic_DNA"/>
</dbReference>
<evidence type="ECO:0000313" key="4">
    <source>
        <dbReference type="Proteomes" id="UP000663854"/>
    </source>
</evidence>
<accession>A0A814JAK3</accession>
<feature type="transmembrane region" description="Helical" evidence="1">
    <location>
        <begin position="60"/>
        <end position="86"/>
    </location>
</feature>
<keyword evidence="1" id="KW-1133">Transmembrane helix</keyword>
<comment type="caution">
    <text evidence="2">The sequence shown here is derived from an EMBL/GenBank/DDBJ whole genome shotgun (WGS) entry which is preliminary data.</text>
</comment>
<keyword evidence="1" id="KW-0812">Transmembrane</keyword>
<keyword evidence="5" id="KW-1185">Reference proteome</keyword>
<name>A0A814JAK3_9BILA</name>
<evidence type="ECO:0000313" key="2">
    <source>
        <dbReference type="EMBL" id="CAF1034873.1"/>
    </source>
</evidence>
<dbReference type="EMBL" id="CAJNOH010000422">
    <property type="protein sequence ID" value="CAF1034873.1"/>
    <property type="molecule type" value="Genomic_DNA"/>
</dbReference>
<evidence type="ECO:0000313" key="5">
    <source>
        <dbReference type="Proteomes" id="UP000663870"/>
    </source>
</evidence>
<dbReference type="Proteomes" id="UP000663854">
    <property type="component" value="Unassembled WGS sequence"/>
</dbReference>
<proteinExistence type="predicted"/>
<organism evidence="2 4">
    <name type="scientific">Rotaria sordida</name>
    <dbReference type="NCBI Taxonomy" id="392033"/>
    <lineage>
        <taxon>Eukaryota</taxon>
        <taxon>Metazoa</taxon>
        <taxon>Spiralia</taxon>
        <taxon>Gnathifera</taxon>
        <taxon>Rotifera</taxon>
        <taxon>Eurotatoria</taxon>
        <taxon>Bdelloidea</taxon>
        <taxon>Philodinida</taxon>
        <taxon>Philodinidae</taxon>
        <taxon>Rotaria</taxon>
    </lineage>
</organism>
<reference evidence="2" key="1">
    <citation type="submission" date="2021-02" db="EMBL/GenBank/DDBJ databases">
        <authorList>
            <person name="Nowell W R."/>
        </authorList>
    </citation>
    <scope>NUCLEOTIDE SEQUENCE</scope>
</reference>
<protein>
    <submittedName>
        <fullName evidence="2">Uncharacterized protein</fullName>
    </submittedName>
</protein>